<gene>
    <name evidence="2" type="ORF">GCM10010985_41050</name>
</gene>
<proteinExistence type="predicted"/>
<keyword evidence="3" id="KW-1185">Reference proteome</keyword>
<dbReference type="Pfam" id="PF11448">
    <property type="entry name" value="DUF3005"/>
    <property type="match status" value="1"/>
</dbReference>
<dbReference type="RefSeq" id="WP_308743664.1">
    <property type="nucleotide sequence ID" value="NZ_BMEG01000007.1"/>
</dbReference>
<dbReference type="Proteomes" id="UP000597138">
    <property type="component" value="Unassembled WGS sequence"/>
</dbReference>
<evidence type="ECO:0000313" key="3">
    <source>
        <dbReference type="Proteomes" id="UP000597138"/>
    </source>
</evidence>
<comment type="caution">
    <text evidence="2">The sequence shown here is derived from an EMBL/GenBank/DDBJ whole genome shotgun (WGS) entry which is preliminary data.</text>
</comment>
<accession>A0ABQ1RTQ5</accession>
<evidence type="ECO:0008006" key="4">
    <source>
        <dbReference type="Google" id="ProtNLM"/>
    </source>
</evidence>
<feature type="region of interest" description="Disordered" evidence="1">
    <location>
        <begin position="1"/>
        <end position="112"/>
    </location>
</feature>
<name>A0ABQ1RTQ5_9BURK</name>
<organism evidence="2 3">
    <name type="scientific">Caballeronia grimmiae</name>
    <dbReference type="NCBI Taxonomy" id="1071679"/>
    <lineage>
        <taxon>Bacteria</taxon>
        <taxon>Pseudomonadati</taxon>
        <taxon>Pseudomonadota</taxon>
        <taxon>Betaproteobacteria</taxon>
        <taxon>Burkholderiales</taxon>
        <taxon>Burkholderiaceae</taxon>
        <taxon>Caballeronia</taxon>
    </lineage>
</organism>
<protein>
    <recommendedName>
        <fullName evidence="4">2-oxoglutarate dehydrogenase</fullName>
    </recommendedName>
</protein>
<sequence>MNNSEDAMQNAEGNPSQAQQNDMAAKSPVKTPATGTSGPDAAKQAEEFGKTKHAGSAEPGASDDSSPLPSFNESADQSAARDSGDPVLRAKGRIRSVDSDGMESTDDTVDADAKSIEARRDVSEWHDNVISSNATLDNNVPAPAAGLGGIDSRPTGNAPSILPKEGYRVVMGETEYEQQLNGSKTSHVITLERKEEV</sequence>
<reference evidence="3" key="1">
    <citation type="journal article" date="2019" name="Int. J. Syst. Evol. Microbiol.">
        <title>The Global Catalogue of Microorganisms (GCM) 10K type strain sequencing project: providing services to taxonomists for standard genome sequencing and annotation.</title>
        <authorList>
            <consortium name="The Broad Institute Genomics Platform"/>
            <consortium name="The Broad Institute Genome Sequencing Center for Infectious Disease"/>
            <person name="Wu L."/>
            <person name="Ma J."/>
        </authorList>
    </citation>
    <scope>NUCLEOTIDE SEQUENCE [LARGE SCALE GENOMIC DNA]</scope>
    <source>
        <strain evidence="3">CGMCC 1.11013</strain>
    </source>
</reference>
<evidence type="ECO:0000313" key="2">
    <source>
        <dbReference type="EMBL" id="GGD82374.1"/>
    </source>
</evidence>
<dbReference type="InterPro" id="IPR021551">
    <property type="entry name" value="DUF3005"/>
</dbReference>
<feature type="compositionally biased region" description="Acidic residues" evidence="1">
    <location>
        <begin position="100"/>
        <end position="110"/>
    </location>
</feature>
<evidence type="ECO:0000256" key="1">
    <source>
        <dbReference type="SAM" id="MobiDB-lite"/>
    </source>
</evidence>
<feature type="compositionally biased region" description="Polar residues" evidence="1">
    <location>
        <begin position="1"/>
        <end position="22"/>
    </location>
</feature>
<dbReference type="EMBL" id="BMEG01000007">
    <property type="protein sequence ID" value="GGD82374.1"/>
    <property type="molecule type" value="Genomic_DNA"/>
</dbReference>
<feature type="compositionally biased region" description="Polar residues" evidence="1">
    <location>
        <begin position="63"/>
        <end position="77"/>
    </location>
</feature>